<dbReference type="AlphaFoldDB" id="A0AA40CS62"/>
<keyword evidence="3" id="KW-1185">Reference proteome</keyword>
<sequence>MDLPGDNSKAPRKNERSHEENQERAYIAASRRSDRSIEARVQSARMASDIHKRRTGKGFKISEEIVMKEEMYEEDDEDIPRRYRNLPPHLVTSSFMDHRLGAYVTSRVAMADMQPGRTEIDVLFDQAFPNAKAQAQRHLRSLQPNMYSAPVPHQHQATPVPNYFSHGYQAQYDPPHPPHSRRSQSLAHIPAYEPDATHHPQSSTTRHASLDDHIPPVLTPVPGLGAHPFSSFTSELPQNVKDMGFGYGENISYGFYGDKGELSPALPFYPSNEALPLGPVVKQEDSPISPSDVPPVSPSDIHTPGNFDVSNFFGHDGLPLDEPSVQGSQIGTPGASSGGEDWQNWLVEDDE</sequence>
<feature type="compositionally biased region" description="Polar residues" evidence="1">
    <location>
        <begin position="325"/>
        <end position="335"/>
    </location>
</feature>
<feature type="region of interest" description="Disordered" evidence="1">
    <location>
        <begin position="1"/>
        <end position="37"/>
    </location>
</feature>
<reference evidence="2" key="1">
    <citation type="submission" date="2023-06" db="EMBL/GenBank/DDBJ databases">
        <title>Genome-scale phylogeny and comparative genomics of the fungal order Sordariales.</title>
        <authorList>
            <consortium name="Lawrence Berkeley National Laboratory"/>
            <person name="Hensen N."/>
            <person name="Bonometti L."/>
            <person name="Westerberg I."/>
            <person name="Brannstrom I.O."/>
            <person name="Guillou S."/>
            <person name="Cros-Aarteil S."/>
            <person name="Calhoun S."/>
            <person name="Haridas S."/>
            <person name="Kuo A."/>
            <person name="Mondo S."/>
            <person name="Pangilinan J."/>
            <person name="Riley R."/>
            <person name="Labutti K."/>
            <person name="Andreopoulos B."/>
            <person name="Lipzen A."/>
            <person name="Chen C."/>
            <person name="Yanf M."/>
            <person name="Daum C."/>
            <person name="Ng V."/>
            <person name="Clum A."/>
            <person name="Steindorff A."/>
            <person name="Ohm R."/>
            <person name="Martin F."/>
            <person name="Silar P."/>
            <person name="Natvig D."/>
            <person name="Lalanne C."/>
            <person name="Gautier V."/>
            <person name="Ament-Velasquez S.L."/>
            <person name="Kruys A."/>
            <person name="Hutchinson M.I."/>
            <person name="Powell A.J."/>
            <person name="Barry K."/>
            <person name="Miller A.N."/>
            <person name="Grigoriev I.V."/>
            <person name="Debuchy R."/>
            <person name="Gladieux P."/>
            <person name="Thoren M.H."/>
            <person name="Johannesson H."/>
        </authorList>
    </citation>
    <scope>NUCLEOTIDE SEQUENCE</scope>
    <source>
        <strain evidence="2">SMH2532-1</strain>
    </source>
</reference>
<dbReference type="EMBL" id="JAULSV010000003">
    <property type="protein sequence ID" value="KAK0649476.1"/>
    <property type="molecule type" value="Genomic_DNA"/>
</dbReference>
<gene>
    <name evidence="2" type="ORF">B0T16DRAFT_389518</name>
</gene>
<feature type="compositionally biased region" description="Basic and acidic residues" evidence="1">
    <location>
        <begin position="12"/>
        <end position="23"/>
    </location>
</feature>
<organism evidence="2 3">
    <name type="scientific">Cercophora newfieldiana</name>
    <dbReference type="NCBI Taxonomy" id="92897"/>
    <lineage>
        <taxon>Eukaryota</taxon>
        <taxon>Fungi</taxon>
        <taxon>Dikarya</taxon>
        <taxon>Ascomycota</taxon>
        <taxon>Pezizomycotina</taxon>
        <taxon>Sordariomycetes</taxon>
        <taxon>Sordariomycetidae</taxon>
        <taxon>Sordariales</taxon>
        <taxon>Lasiosphaeriaceae</taxon>
        <taxon>Cercophora</taxon>
    </lineage>
</organism>
<evidence type="ECO:0000256" key="1">
    <source>
        <dbReference type="SAM" id="MobiDB-lite"/>
    </source>
</evidence>
<feature type="region of interest" description="Disordered" evidence="1">
    <location>
        <begin position="312"/>
        <end position="351"/>
    </location>
</feature>
<dbReference type="Proteomes" id="UP001174936">
    <property type="component" value="Unassembled WGS sequence"/>
</dbReference>
<name>A0AA40CS62_9PEZI</name>
<proteinExistence type="predicted"/>
<accession>A0AA40CS62</accession>
<comment type="caution">
    <text evidence="2">The sequence shown here is derived from an EMBL/GenBank/DDBJ whole genome shotgun (WGS) entry which is preliminary data.</text>
</comment>
<evidence type="ECO:0000313" key="2">
    <source>
        <dbReference type="EMBL" id="KAK0649476.1"/>
    </source>
</evidence>
<evidence type="ECO:0000313" key="3">
    <source>
        <dbReference type="Proteomes" id="UP001174936"/>
    </source>
</evidence>
<protein>
    <submittedName>
        <fullName evidence="2">Uncharacterized protein</fullName>
    </submittedName>
</protein>
<feature type="region of interest" description="Disordered" evidence="1">
    <location>
        <begin position="152"/>
        <end position="216"/>
    </location>
</feature>